<evidence type="ECO:0000256" key="1">
    <source>
        <dbReference type="SAM" id="Phobius"/>
    </source>
</evidence>
<keyword evidence="3" id="KW-1185">Reference proteome</keyword>
<feature type="transmembrane region" description="Helical" evidence="1">
    <location>
        <begin position="42"/>
        <end position="65"/>
    </location>
</feature>
<evidence type="ECO:0000313" key="3">
    <source>
        <dbReference type="Proteomes" id="UP000219453"/>
    </source>
</evidence>
<proteinExistence type="predicted"/>
<dbReference type="RefSeq" id="WP_097008010.1">
    <property type="nucleotide sequence ID" value="NZ_OBEJ01000001.1"/>
</dbReference>
<keyword evidence="1" id="KW-0812">Transmembrane</keyword>
<evidence type="ECO:0000313" key="2">
    <source>
        <dbReference type="EMBL" id="SNZ06114.1"/>
    </source>
</evidence>
<reference evidence="2 3" key="1">
    <citation type="submission" date="2017-09" db="EMBL/GenBank/DDBJ databases">
        <authorList>
            <person name="Ehlers B."/>
            <person name="Leendertz F.H."/>
        </authorList>
    </citation>
    <scope>NUCLEOTIDE SEQUENCE [LARGE SCALE GENOMIC DNA]</scope>
    <source>
        <strain evidence="2 3">DSM 27208</strain>
    </source>
</reference>
<keyword evidence="1" id="KW-0472">Membrane</keyword>
<sequence length="74" mass="8317">MILIRIVVALIGLALMIVPFMMIEQFIAFLPAAGIDTPELQFMFTAGFLLLWEMLGVTMLFGAIFGRRRQRIAA</sequence>
<gene>
    <name evidence="2" type="ORF">SAMN06269185_1054</name>
</gene>
<organism evidence="2 3">
    <name type="scientific">Natronoarchaeum philippinense</name>
    <dbReference type="NCBI Taxonomy" id="558529"/>
    <lineage>
        <taxon>Archaea</taxon>
        <taxon>Methanobacteriati</taxon>
        <taxon>Methanobacteriota</taxon>
        <taxon>Stenosarchaea group</taxon>
        <taxon>Halobacteria</taxon>
        <taxon>Halobacteriales</taxon>
        <taxon>Natronoarchaeaceae</taxon>
    </lineage>
</organism>
<dbReference type="Proteomes" id="UP000219453">
    <property type="component" value="Unassembled WGS sequence"/>
</dbReference>
<dbReference type="EMBL" id="OBEJ01000001">
    <property type="protein sequence ID" value="SNZ06114.1"/>
    <property type="molecule type" value="Genomic_DNA"/>
</dbReference>
<keyword evidence="1" id="KW-1133">Transmembrane helix</keyword>
<protein>
    <submittedName>
        <fullName evidence="2">Uncharacterized protein</fullName>
    </submittedName>
</protein>
<accession>A0A285N9D2</accession>
<name>A0A285N9D2_NATPI</name>
<dbReference type="AlphaFoldDB" id="A0A285N9D2"/>
<feature type="transmembrane region" description="Helical" evidence="1">
    <location>
        <begin position="7"/>
        <end position="30"/>
    </location>
</feature>